<sequence length="485" mass="55364">MQIYNTMTRKKEQFTPVEEGKVRMYVCGITAYDYCHIGHARSAVVFDVLVRYLRHIGYDVTFARNFTDVDDKIIVRANENGEDPMALAERFIQAFYEDMDRLNILRADLEPKCTEHIPEMITLTEELITKGHAYATPSGDVYFRVRSFKDYAKLSGRDIDDMRSGARVAPGDEKEDPLDFALWKSAKPGEPTWDSPWGPGRPGWHLECSAMSDKHLELPLDIHGGGQDLIFPHHENEIAQSEAATGKEMANYWVHNGFVQVDSEKMSKSLNNFKTIREIMEVYLPETLRYFLLTKHYRSPIDFTFENMDEAEKNLKRIYTVKRDLAVALEKQKWSGADLPEELTKELDELEAAWDAAMADDVNSAAAVGHVFGAIRLAGRIAENKSWRKSKGAKEAWERILADLDKWGQVLGVLTADPEPFLLELRNIKAKRKGVDEAKVMELLDKRLEARRNKDFAASDAIRDELADMEVEVKDLPTGQVWDVV</sequence>
<dbReference type="Pfam" id="PF23493">
    <property type="entry name" value="CysS_C"/>
    <property type="match status" value="1"/>
</dbReference>
<dbReference type="NCBIfam" id="TIGR00435">
    <property type="entry name" value="cysS"/>
    <property type="match status" value="1"/>
</dbReference>
<dbReference type="GO" id="GO:0004817">
    <property type="term" value="F:cysteine-tRNA ligase activity"/>
    <property type="evidence" value="ECO:0007669"/>
    <property type="project" value="UniProtKB-UniRule"/>
</dbReference>
<comment type="similarity">
    <text evidence="2 12">Belongs to the class-I aminoacyl-tRNA synthetase family.</text>
</comment>
<dbReference type="KEGG" id="dfl:DFE_1110"/>
<accession>A0A2Z6AXF8</accession>
<dbReference type="EMBL" id="AP017378">
    <property type="protein sequence ID" value="BBD07836.1"/>
    <property type="molecule type" value="Genomic_DNA"/>
</dbReference>
<dbReference type="PRINTS" id="PR00983">
    <property type="entry name" value="TRNASYNTHCYS"/>
</dbReference>
<dbReference type="EC" id="6.1.1.16" evidence="12"/>
<keyword evidence="9 12" id="KW-0067">ATP-binding</keyword>
<evidence type="ECO:0000256" key="6">
    <source>
        <dbReference type="ARBA" id="ARBA00022723"/>
    </source>
</evidence>
<organism evidence="14 15">
    <name type="scientific">Desulfovibrio ferrophilus</name>
    <dbReference type="NCBI Taxonomy" id="241368"/>
    <lineage>
        <taxon>Bacteria</taxon>
        <taxon>Pseudomonadati</taxon>
        <taxon>Thermodesulfobacteriota</taxon>
        <taxon>Desulfovibrionia</taxon>
        <taxon>Desulfovibrionales</taxon>
        <taxon>Desulfovibrionaceae</taxon>
        <taxon>Desulfovibrio</taxon>
    </lineage>
</organism>
<comment type="subcellular location">
    <subcellularLocation>
        <location evidence="1 12">Cytoplasm</location>
    </subcellularLocation>
</comment>
<comment type="catalytic activity">
    <reaction evidence="12">
        <text>tRNA(Cys) + L-cysteine + ATP = L-cysteinyl-tRNA(Cys) + AMP + diphosphate</text>
        <dbReference type="Rhea" id="RHEA:17773"/>
        <dbReference type="Rhea" id="RHEA-COMP:9661"/>
        <dbReference type="Rhea" id="RHEA-COMP:9679"/>
        <dbReference type="ChEBI" id="CHEBI:30616"/>
        <dbReference type="ChEBI" id="CHEBI:33019"/>
        <dbReference type="ChEBI" id="CHEBI:35235"/>
        <dbReference type="ChEBI" id="CHEBI:78442"/>
        <dbReference type="ChEBI" id="CHEBI:78517"/>
        <dbReference type="ChEBI" id="CHEBI:456215"/>
        <dbReference type="EC" id="6.1.1.16"/>
    </reaction>
</comment>
<reference evidence="14 15" key="1">
    <citation type="journal article" date="2018" name="Sci. Adv.">
        <title>Multi-heme cytochromes provide a pathway for survival in energy-limited environments.</title>
        <authorList>
            <person name="Deng X."/>
            <person name="Dohmae N."/>
            <person name="Nealson K.H."/>
            <person name="Hashimoto K."/>
            <person name="Okamoto A."/>
        </authorList>
    </citation>
    <scope>NUCLEOTIDE SEQUENCE [LARGE SCALE GENOMIC DNA]</scope>
    <source>
        <strain evidence="14 15">IS5</strain>
    </source>
</reference>
<evidence type="ECO:0000256" key="7">
    <source>
        <dbReference type="ARBA" id="ARBA00022741"/>
    </source>
</evidence>
<dbReference type="AlphaFoldDB" id="A0A2Z6AXF8"/>
<dbReference type="InterPro" id="IPR056411">
    <property type="entry name" value="CysS_C"/>
</dbReference>
<dbReference type="HAMAP" id="MF_00041">
    <property type="entry name" value="Cys_tRNA_synth"/>
    <property type="match status" value="1"/>
</dbReference>
<proteinExistence type="inferred from homology"/>
<dbReference type="GO" id="GO:0006423">
    <property type="term" value="P:cysteinyl-tRNA aminoacylation"/>
    <property type="evidence" value="ECO:0007669"/>
    <property type="project" value="UniProtKB-UniRule"/>
</dbReference>
<feature type="short sequence motif" description="'KMSKS' region" evidence="12">
    <location>
        <begin position="265"/>
        <end position="269"/>
    </location>
</feature>
<keyword evidence="5 12" id="KW-0436">Ligase</keyword>
<dbReference type="CDD" id="cd00672">
    <property type="entry name" value="CysRS_core"/>
    <property type="match status" value="1"/>
</dbReference>
<dbReference type="SUPFAM" id="SSF52374">
    <property type="entry name" value="Nucleotidylyl transferase"/>
    <property type="match status" value="1"/>
</dbReference>
<dbReference type="PANTHER" id="PTHR10890:SF3">
    <property type="entry name" value="CYSTEINE--TRNA LIGASE, CYTOPLASMIC"/>
    <property type="match status" value="1"/>
</dbReference>
<dbReference type="Pfam" id="PF09190">
    <property type="entry name" value="DALR_2"/>
    <property type="match status" value="1"/>
</dbReference>
<dbReference type="GO" id="GO:0005524">
    <property type="term" value="F:ATP binding"/>
    <property type="evidence" value="ECO:0007669"/>
    <property type="project" value="UniProtKB-UniRule"/>
</dbReference>
<dbReference type="OrthoDB" id="9815130at2"/>
<feature type="binding site" evidence="12">
    <location>
        <position position="233"/>
    </location>
    <ligand>
        <name>Zn(2+)</name>
        <dbReference type="ChEBI" id="CHEBI:29105"/>
    </ligand>
</feature>
<dbReference type="SMART" id="SM00840">
    <property type="entry name" value="DALR_2"/>
    <property type="match status" value="1"/>
</dbReference>
<evidence type="ECO:0000256" key="11">
    <source>
        <dbReference type="ARBA" id="ARBA00023146"/>
    </source>
</evidence>
<dbReference type="RefSeq" id="WP_126377433.1">
    <property type="nucleotide sequence ID" value="NZ_AP017378.1"/>
</dbReference>
<dbReference type="InterPro" id="IPR009080">
    <property type="entry name" value="tRNAsynth_Ia_anticodon-bd"/>
</dbReference>
<protein>
    <recommendedName>
        <fullName evidence="12">Cysteine--tRNA ligase</fullName>
        <ecNumber evidence="12">6.1.1.16</ecNumber>
    </recommendedName>
    <alternativeName>
        <fullName evidence="12">Cysteinyl-tRNA synthetase</fullName>
        <shortName evidence="12">CysRS</shortName>
    </alternativeName>
</protein>
<evidence type="ECO:0000256" key="3">
    <source>
        <dbReference type="ARBA" id="ARBA00011245"/>
    </source>
</evidence>
<evidence type="ECO:0000313" key="15">
    <source>
        <dbReference type="Proteomes" id="UP000269883"/>
    </source>
</evidence>
<evidence type="ECO:0000256" key="8">
    <source>
        <dbReference type="ARBA" id="ARBA00022833"/>
    </source>
</evidence>
<evidence type="ECO:0000256" key="1">
    <source>
        <dbReference type="ARBA" id="ARBA00004496"/>
    </source>
</evidence>
<dbReference type="Proteomes" id="UP000269883">
    <property type="component" value="Chromosome"/>
</dbReference>
<feature type="short sequence motif" description="'HIGH' region" evidence="12">
    <location>
        <begin position="29"/>
        <end position="39"/>
    </location>
</feature>
<dbReference type="GO" id="GO:0005829">
    <property type="term" value="C:cytosol"/>
    <property type="evidence" value="ECO:0007669"/>
    <property type="project" value="TreeGrafter"/>
</dbReference>
<dbReference type="GO" id="GO:0008270">
    <property type="term" value="F:zinc ion binding"/>
    <property type="evidence" value="ECO:0007669"/>
    <property type="project" value="UniProtKB-UniRule"/>
</dbReference>
<dbReference type="Gene3D" id="3.40.50.620">
    <property type="entry name" value="HUPs"/>
    <property type="match status" value="1"/>
</dbReference>
<keyword evidence="8 12" id="KW-0862">Zinc</keyword>
<dbReference type="SUPFAM" id="SSF47323">
    <property type="entry name" value="Anticodon-binding domain of a subclass of class I aminoacyl-tRNA synthetases"/>
    <property type="match status" value="1"/>
</dbReference>
<comment type="subunit">
    <text evidence="3 12">Monomer.</text>
</comment>
<evidence type="ECO:0000256" key="12">
    <source>
        <dbReference type="HAMAP-Rule" id="MF_00041"/>
    </source>
</evidence>
<keyword evidence="15" id="KW-1185">Reference proteome</keyword>
<evidence type="ECO:0000259" key="13">
    <source>
        <dbReference type="SMART" id="SM00840"/>
    </source>
</evidence>
<keyword evidence="11 12" id="KW-0030">Aminoacyl-tRNA synthetase</keyword>
<dbReference type="Gene3D" id="1.20.120.1910">
    <property type="entry name" value="Cysteine-tRNA ligase, C-terminal anti-codon recognition domain"/>
    <property type="match status" value="1"/>
</dbReference>
<evidence type="ECO:0000313" key="14">
    <source>
        <dbReference type="EMBL" id="BBD07836.1"/>
    </source>
</evidence>
<feature type="binding site" evidence="12">
    <location>
        <position position="208"/>
    </location>
    <ligand>
        <name>Zn(2+)</name>
        <dbReference type="ChEBI" id="CHEBI:29105"/>
    </ligand>
</feature>
<feature type="binding site" evidence="12">
    <location>
        <position position="268"/>
    </location>
    <ligand>
        <name>ATP</name>
        <dbReference type="ChEBI" id="CHEBI:30616"/>
    </ligand>
</feature>
<keyword evidence="4 12" id="KW-0963">Cytoplasm</keyword>
<gene>
    <name evidence="12 14" type="primary">cysS</name>
    <name evidence="14" type="ORF">DFE_1110</name>
</gene>
<dbReference type="PANTHER" id="PTHR10890">
    <property type="entry name" value="CYSTEINYL-TRNA SYNTHETASE"/>
    <property type="match status" value="1"/>
</dbReference>
<dbReference type="InterPro" id="IPR015803">
    <property type="entry name" value="Cys-tRNA-ligase"/>
</dbReference>
<keyword evidence="6 12" id="KW-0479">Metal-binding</keyword>
<keyword evidence="10 12" id="KW-0648">Protein biosynthesis</keyword>
<name>A0A2Z6AXF8_9BACT</name>
<evidence type="ECO:0000256" key="4">
    <source>
        <dbReference type="ARBA" id="ARBA00022490"/>
    </source>
</evidence>
<dbReference type="InterPro" id="IPR024909">
    <property type="entry name" value="Cys-tRNA/MSH_ligase"/>
</dbReference>
<comment type="cofactor">
    <cofactor evidence="12">
        <name>Zn(2+)</name>
        <dbReference type="ChEBI" id="CHEBI:29105"/>
    </cofactor>
    <text evidence="12">Binds 1 zinc ion per subunit.</text>
</comment>
<dbReference type="InterPro" id="IPR014729">
    <property type="entry name" value="Rossmann-like_a/b/a_fold"/>
</dbReference>
<evidence type="ECO:0000256" key="9">
    <source>
        <dbReference type="ARBA" id="ARBA00022840"/>
    </source>
</evidence>
<dbReference type="FunFam" id="3.40.50.620:FF:000009">
    <property type="entry name" value="Cysteine--tRNA ligase"/>
    <property type="match status" value="1"/>
</dbReference>
<dbReference type="InterPro" id="IPR032678">
    <property type="entry name" value="tRNA-synt_1_cat_dom"/>
</dbReference>
<feature type="domain" description="Cysteinyl-tRNA synthetase class Ia DALR" evidence="13">
    <location>
        <begin position="353"/>
        <end position="422"/>
    </location>
</feature>
<dbReference type="Pfam" id="PF01406">
    <property type="entry name" value="tRNA-synt_1e"/>
    <property type="match status" value="1"/>
</dbReference>
<feature type="binding site" evidence="12">
    <location>
        <position position="237"/>
    </location>
    <ligand>
        <name>Zn(2+)</name>
        <dbReference type="ChEBI" id="CHEBI:29105"/>
    </ligand>
</feature>
<evidence type="ECO:0000256" key="2">
    <source>
        <dbReference type="ARBA" id="ARBA00005594"/>
    </source>
</evidence>
<evidence type="ECO:0000256" key="10">
    <source>
        <dbReference type="ARBA" id="ARBA00022917"/>
    </source>
</evidence>
<keyword evidence="7 12" id="KW-0547">Nucleotide-binding</keyword>
<feature type="binding site" evidence="12">
    <location>
        <position position="27"/>
    </location>
    <ligand>
        <name>Zn(2+)</name>
        <dbReference type="ChEBI" id="CHEBI:29105"/>
    </ligand>
</feature>
<evidence type="ECO:0000256" key="5">
    <source>
        <dbReference type="ARBA" id="ARBA00022598"/>
    </source>
</evidence>
<dbReference type="InterPro" id="IPR015273">
    <property type="entry name" value="Cys-tRNA-synt_Ia_DALR"/>
</dbReference>